<evidence type="ECO:0000313" key="3">
    <source>
        <dbReference type="Proteomes" id="UP000641025"/>
    </source>
</evidence>
<keyword evidence="3" id="KW-1185">Reference proteome</keyword>
<sequence length="397" mass="43463">MNVKHLYPNHHPALLLIALLALPLALMGCKDKKAAATTPAGAATVQGQPTSAQATPAAPLPATTTPATATPTAQPTATTPAAAAKFDAQSSAGKKGKGKGAKGKEAAGPKVSYRSGEDPDFAAKKGWPVKYPAPLPGSILPQKRIVAYYGNPLSKRMGALGEYQKDDMLQRLKREAAKWQAADPSHPVQPALHLIAVVAQGEPGKAGLYRMVMPDKIINDVYSWARSINAIMFIDIQTGHDNIRNILPRFEWILKNPDVHLGIDPEFNLIKSGKKPGTKIGTYDAADINYASNYLKELVKKYNLPPKVFIVHRFTRNGVTNSKNIQLRPEVQIVMNMDGWGAPWLKRDSYKDYVVAEPVEFTGFKLFYHNDTKKGDPLLTPKEVLMLNPKPLYIQYQ</sequence>
<feature type="region of interest" description="Disordered" evidence="1">
    <location>
        <begin position="40"/>
        <end position="116"/>
    </location>
</feature>
<dbReference type="EMBL" id="JAEMHK010000003">
    <property type="protein sequence ID" value="MBJ6799651.1"/>
    <property type="molecule type" value="Genomic_DNA"/>
</dbReference>
<evidence type="ECO:0000313" key="2">
    <source>
        <dbReference type="EMBL" id="MBJ6799651.1"/>
    </source>
</evidence>
<accession>A0ABS0YNU2</accession>
<organism evidence="2 3">
    <name type="scientific">Geomonas propionica</name>
    <dbReference type="NCBI Taxonomy" id="2798582"/>
    <lineage>
        <taxon>Bacteria</taxon>
        <taxon>Pseudomonadati</taxon>
        <taxon>Thermodesulfobacteriota</taxon>
        <taxon>Desulfuromonadia</taxon>
        <taxon>Geobacterales</taxon>
        <taxon>Geobacteraceae</taxon>
        <taxon>Geomonas</taxon>
    </lineage>
</organism>
<evidence type="ECO:0000256" key="1">
    <source>
        <dbReference type="SAM" id="MobiDB-lite"/>
    </source>
</evidence>
<reference evidence="2 3" key="1">
    <citation type="submission" date="2020-12" db="EMBL/GenBank/DDBJ databases">
        <title>Geomonas sp. Red259, isolated from paddy soil.</title>
        <authorList>
            <person name="Xu Z."/>
            <person name="Zhang Z."/>
            <person name="Masuda Y."/>
            <person name="Itoh H."/>
            <person name="Senoo K."/>
        </authorList>
    </citation>
    <scope>NUCLEOTIDE SEQUENCE [LARGE SCALE GENOMIC DNA]</scope>
    <source>
        <strain evidence="2 3">Red259</strain>
    </source>
</reference>
<gene>
    <name evidence="2" type="ORF">JFN90_05820</name>
</gene>
<comment type="caution">
    <text evidence="2">The sequence shown here is derived from an EMBL/GenBank/DDBJ whole genome shotgun (WGS) entry which is preliminary data.</text>
</comment>
<dbReference type="PROSITE" id="PS51257">
    <property type="entry name" value="PROKAR_LIPOPROTEIN"/>
    <property type="match status" value="1"/>
</dbReference>
<name>A0ABS0YNU2_9BACT</name>
<protein>
    <recommendedName>
        <fullName evidence="4">Lipoprotein</fullName>
    </recommendedName>
</protein>
<feature type="compositionally biased region" description="Low complexity" evidence="1">
    <location>
        <begin position="40"/>
        <end position="93"/>
    </location>
</feature>
<evidence type="ECO:0008006" key="4">
    <source>
        <dbReference type="Google" id="ProtNLM"/>
    </source>
</evidence>
<proteinExistence type="predicted"/>
<dbReference type="Proteomes" id="UP000641025">
    <property type="component" value="Unassembled WGS sequence"/>
</dbReference>